<name>A0AAN9K9Z9_CANGL</name>
<evidence type="ECO:0000313" key="2">
    <source>
        <dbReference type="Proteomes" id="UP001367508"/>
    </source>
</evidence>
<organism evidence="1 2">
    <name type="scientific">Canavalia gladiata</name>
    <name type="common">Sword bean</name>
    <name type="synonym">Dolichos gladiatus</name>
    <dbReference type="NCBI Taxonomy" id="3824"/>
    <lineage>
        <taxon>Eukaryota</taxon>
        <taxon>Viridiplantae</taxon>
        <taxon>Streptophyta</taxon>
        <taxon>Embryophyta</taxon>
        <taxon>Tracheophyta</taxon>
        <taxon>Spermatophyta</taxon>
        <taxon>Magnoliopsida</taxon>
        <taxon>eudicotyledons</taxon>
        <taxon>Gunneridae</taxon>
        <taxon>Pentapetalae</taxon>
        <taxon>rosids</taxon>
        <taxon>fabids</taxon>
        <taxon>Fabales</taxon>
        <taxon>Fabaceae</taxon>
        <taxon>Papilionoideae</taxon>
        <taxon>50 kb inversion clade</taxon>
        <taxon>NPAAA clade</taxon>
        <taxon>indigoferoid/millettioid clade</taxon>
        <taxon>Phaseoleae</taxon>
        <taxon>Canavalia</taxon>
    </lineage>
</organism>
<gene>
    <name evidence="1" type="ORF">VNO77_38837</name>
</gene>
<comment type="caution">
    <text evidence="1">The sequence shown here is derived from an EMBL/GenBank/DDBJ whole genome shotgun (WGS) entry which is preliminary data.</text>
</comment>
<dbReference type="Proteomes" id="UP001367508">
    <property type="component" value="Unassembled WGS sequence"/>
</dbReference>
<accession>A0AAN9K9Z9</accession>
<keyword evidence="2" id="KW-1185">Reference proteome</keyword>
<protein>
    <submittedName>
        <fullName evidence="1">Uncharacterized protein</fullName>
    </submittedName>
</protein>
<sequence>MSSPYMALMVPQLGILRMAQLVRLDTLDGACDLHMMGLREYFTKIGLWLLPSSWSWWPGRSGVPWEAAFSIPRTCYGWSLGNLSRVLQDHMRPMAFHVVCGLHNGPGSKNERLHGVLVTLHGVGVRC</sequence>
<dbReference type="EMBL" id="JAYMYQ010000009">
    <property type="protein sequence ID" value="KAK7313647.1"/>
    <property type="molecule type" value="Genomic_DNA"/>
</dbReference>
<proteinExistence type="predicted"/>
<evidence type="ECO:0000313" key="1">
    <source>
        <dbReference type="EMBL" id="KAK7313647.1"/>
    </source>
</evidence>
<reference evidence="1 2" key="1">
    <citation type="submission" date="2024-01" db="EMBL/GenBank/DDBJ databases">
        <title>The genomes of 5 underutilized Papilionoideae crops provide insights into root nodulation and disease resistanc.</title>
        <authorList>
            <person name="Jiang F."/>
        </authorList>
    </citation>
    <scope>NUCLEOTIDE SEQUENCE [LARGE SCALE GENOMIC DNA]</scope>
    <source>
        <strain evidence="1">LVBAO_FW01</strain>
        <tissue evidence="1">Leaves</tissue>
    </source>
</reference>
<dbReference type="AlphaFoldDB" id="A0AAN9K9Z9"/>